<reference evidence="3 4" key="1">
    <citation type="submission" date="2019-11" db="EMBL/GenBank/DDBJ databases">
        <title>Agromyces kandeliae sp. nov., isolated from mangrove soil.</title>
        <authorList>
            <person name="Wang R."/>
        </authorList>
    </citation>
    <scope>NUCLEOTIDE SEQUENCE [LARGE SCALE GENOMIC DNA]</scope>
    <source>
        <strain evidence="3 4">JCM 11431</strain>
    </source>
</reference>
<dbReference type="AlphaFoldDB" id="A0A7C9LE42"/>
<dbReference type="EMBL" id="WODA01000022">
    <property type="protein sequence ID" value="MUN07651.1"/>
    <property type="molecule type" value="Genomic_DNA"/>
</dbReference>
<keyword evidence="4" id="KW-1185">Reference proteome</keyword>
<evidence type="ECO:0000313" key="4">
    <source>
        <dbReference type="Proteomes" id="UP000480122"/>
    </source>
</evidence>
<feature type="region of interest" description="Disordered" evidence="1">
    <location>
        <begin position="124"/>
        <end position="160"/>
    </location>
</feature>
<feature type="compositionally biased region" description="Low complexity" evidence="1">
    <location>
        <begin position="147"/>
        <end position="158"/>
    </location>
</feature>
<evidence type="ECO:0000256" key="1">
    <source>
        <dbReference type="SAM" id="MobiDB-lite"/>
    </source>
</evidence>
<dbReference type="OrthoDB" id="5044126at2"/>
<keyword evidence="2" id="KW-1133">Transmembrane helix</keyword>
<evidence type="ECO:0000313" key="3">
    <source>
        <dbReference type="EMBL" id="MUN07651.1"/>
    </source>
</evidence>
<keyword evidence="2" id="KW-0472">Membrane</keyword>
<accession>A0A7C9LE42</accession>
<protein>
    <submittedName>
        <fullName evidence="3">Uncharacterized protein</fullName>
    </submittedName>
</protein>
<evidence type="ECO:0000256" key="2">
    <source>
        <dbReference type="SAM" id="Phobius"/>
    </source>
</evidence>
<dbReference type="RefSeq" id="WP_155842514.1">
    <property type="nucleotide sequence ID" value="NZ_BAAAIA010000005.1"/>
</dbReference>
<feature type="transmembrane region" description="Helical" evidence="2">
    <location>
        <begin position="207"/>
        <end position="228"/>
    </location>
</feature>
<dbReference type="Proteomes" id="UP000480122">
    <property type="component" value="Unassembled WGS sequence"/>
</dbReference>
<name>A0A7C9LE42_9MICO</name>
<sequence>MGNTAYFHRTMPESPKGRDIDRIADTGSTIVARGGQVESLGERMLRAADTLKLMVDGQVGTGLSLDEVRDQGEEVHADLRKAGERYAPSGTALKAYGQVVADIAPGLNRAAGDCESLWEAVRSRASDVDDAERTPEGADGSTDARDTATASATTSLTTAKEEWEEAARRFDGYYDTWDAAYDTALSGLRDANEDGVKDGFWDDVLPFVEGLVTVLEFVGIALVLAALIVGGPLIAALATIVAILTLLGTVVLFAKGRKDGKDLAMAIIGVIPFGKLGKLADLGSVASAGSRFPRLSGFRNVMLAGEDFAALRTHLGRIDDLARADWGSAGVGFDAATGGSRFIQRIISGAPYVGEQVQVTRGADMFFGRLLGVGDSATGAGAWDLHWGYRQAQVTAYSVYDWASEQVSTFQQDRTVDSWR</sequence>
<gene>
    <name evidence="3" type="ORF">GLX25_11045</name>
</gene>
<feature type="transmembrane region" description="Helical" evidence="2">
    <location>
        <begin position="234"/>
        <end position="254"/>
    </location>
</feature>
<organism evidence="3 4">
    <name type="scientific">Agromyces luteolus</name>
    <dbReference type="NCBI Taxonomy" id="88373"/>
    <lineage>
        <taxon>Bacteria</taxon>
        <taxon>Bacillati</taxon>
        <taxon>Actinomycetota</taxon>
        <taxon>Actinomycetes</taxon>
        <taxon>Micrococcales</taxon>
        <taxon>Microbacteriaceae</taxon>
        <taxon>Agromyces</taxon>
    </lineage>
</organism>
<proteinExistence type="predicted"/>
<comment type="caution">
    <text evidence="3">The sequence shown here is derived from an EMBL/GenBank/DDBJ whole genome shotgun (WGS) entry which is preliminary data.</text>
</comment>
<feature type="compositionally biased region" description="Basic and acidic residues" evidence="1">
    <location>
        <begin position="124"/>
        <end position="146"/>
    </location>
</feature>
<keyword evidence="2" id="KW-0812">Transmembrane</keyword>